<evidence type="ECO:0000256" key="1">
    <source>
        <dbReference type="ARBA" id="ARBA00022801"/>
    </source>
</evidence>
<dbReference type="GO" id="GO:0006508">
    <property type="term" value="P:proteolysis"/>
    <property type="evidence" value="ECO:0007669"/>
    <property type="project" value="InterPro"/>
</dbReference>
<dbReference type="Gene3D" id="3.40.50.1820">
    <property type="entry name" value="alpha/beta hydrolase"/>
    <property type="match status" value="1"/>
</dbReference>
<keyword evidence="1" id="KW-0378">Hydrolase</keyword>
<evidence type="ECO:0000313" key="5">
    <source>
        <dbReference type="Proteomes" id="UP000199470"/>
    </source>
</evidence>
<proteinExistence type="predicted"/>
<dbReference type="InterPro" id="IPR029058">
    <property type="entry name" value="AB_hydrolase_fold"/>
</dbReference>
<accession>A0A1I4HJM6</accession>
<keyword evidence="5" id="KW-1185">Reference proteome</keyword>
<dbReference type="GO" id="GO:0004177">
    <property type="term" value="F:aminopeptidase activity"/>
    <property type="evidence" value="ECO:0007669"/>
    <property type="project" value="UniProtKB-KW"/>
</dbReference>
<dbReference type="Proteomes" id="UP000199470">
    <property type="component" value="Unassembled WGS sequence"/>
</dbReference>
<dbReference type="PANTHER" id="PTHR42776">
    <property type="entry name" value="SERINE PEPTIDASE S9 FAMILY MEMBER"/>
    <property type="match status" value="1"/>
</dbReference>
<dbReference type="RefSeq" id="WP_093381977.1">
    <property type="nucleotide sequence ID" value="NZ_FOTW01000004.1"/>
</dbReference>
<keyword evidence="4" id="KW-0645">Protease</keyword>
<dbReference type="Pfam" id="PF00326">
    <property type="entry name" value="Peptidase_S9"/>
    <property type="match status" value="1"/>
</dbReference>
<protein>
    <submittedName>
        <fullName evidence="4">Dipeptidyl aminopeptidase/acylaminoacyl peptidase</fullName>
    </submittedName>
</protein>
<evidence type="ECO:0000256" key="2">
    <source>
        <dbReference type="SAM" id="SignalP"/>
    </source>
</evidence>
<feature type="chain" id="PRO_5011756536" evidence="2">
    <location>
        <begin position="30"/>
        <end position="682"/>
    </location>
</feature>
<dbReference type="SUPFAM" id="SSF53474">
    <property type="entry name" value="alpha/beta-Hydrolases"/>
    <property type="match status" value="1"/>
</dbReference>
<dbReference type="STRING" id="758825.SAMN02982985_00021"/>
<dbReference type="EMBL" id="FOTW01000004">
    <property type="protein sequence ID" value="SFL41731.1"/>
    <property type="molecule type" value="Genomic_DNA"/>
</dbReference>
<dbReference type="OrthoDB" id="4269629at2"/>
<dbReference type="InterPro" id="IPR001375">
    <property type="entry name" value="Peptidase_S9_cat"/>
</dbReference>
<dbReference type="AlphaFoldDB" id="A0A1I4HJM6"/>
<sequence length="682" mass="73305">MSAHPVLRAGCLAATLLLGAAQLAAPALAATAPPAAAGTAPPLAAFFNNVQMSDAKLSPDGKFLAVRVAAEAARDGLVVIAVDTLAALRVAQFSNVDIGDFEWVNAQRLIFDSRDNTVAPGDQRHGAGLYAVDREGANFRQLAESSFVPPSTTGTVIKRNVQPWHTFLLGQPGAQTTSHVYVQRAGWNDASGDVTHWDLVQLDTTSGLANVVQRPGKVQSWLLDQAGEPRLAVTEDQGRDAVHYLDPANGKWRKLAEFASFGESPGNFVPLGFGADGKLYVRARAGRDKSGVYLLDLASGQIAAEPLVSLADYDFGGALVYGKGRLLGMQVLSDARSTVWFDTAMKAAQQKIDALLPATVNLVAAAHNADSPWLLVNAYSDTQPTAFLLFNTATAELKTVGHTHPDIVAAQMGTQDLVRYPARDGLSIPAWLTLPRGKDKPLPMVLLVHGGPNLRGSEWGWDAEAQFLASRGYAVLQPEFRGSTGFGAKHFRAGWKQWGLAMQDDLADGVKWAVTQGIADPKRVCIAGASYGGYAALMGLVNDPGLYQCGIDWAGVSDIGKMFSNSHSVLSDMGDEWRNYGMPELIGDPVKDAARFQATSPLAQAARIKQPLLLAHGSDDRRVPLYQGKDFYHAVKAGNPQVEWVVYDGEGHGWSLAKNRIDFWGRVERFLSKHIGAQRQQP</sequence>
<organism evidence="4 5">
    <name type="scientific">Rugamonas rubra</name>
    <dbReference type="NCBI Taxonomy" id="758825"/>
    <lineage>
        <taxon>Bacteria</taxon>
        <taxon>Pseudomonadati</taxon>
        <taxon>Pseudomonadota</taxon>
        <taxon>Betaproteobacteria</taxon>
        <taxon>Burkholderiales</taxon>
        <taxon>Oxalobacteraceae</taxon>
        <taxon>Telluria group</taxon>
        <taxon>Rugamonas</taxon>
    </lineage>
</organism>
<feature type="signal peptide" evidence="2">
    <location>
        <begin position="1"/>
        <end position="29"/>
    </location>
</feature>
<evidence type="ECO:0000259" key="3">
    <source>
        <dbReference type="Pfam" id="PF00326"/>
    </source>
</evidence>
<keyword evidence="4" id="KW-0031">Aminopeptidase</keyword>
<keyword evidence="2" id="KW-0732">Signal</keyword>
<name>A0A1I4HJM6_9BURK</name>
<evidence type="ECO:0000313" key="4">
    <source>
        <dbReference type="EMBL" id="SFL41731.1"/>
    </source>
</evidence>
<reference evidence="4 5" key="1">
    <citation type="submission" date="2016-10" db="EMBL/GenBank/DDBJ databases">
        <authorList>
            <person name="de Groot N.N."/>
        </authorList>
    </citation>
    <scope>NUCLEOTIDE SEQUENCE [LARGE SCALE GENOMIC DNA]</scope>
    <source>
        <strain evidence="4 5">ATCC 43154</strain>
    </source>
</reference>
<dbReference type="PANTHER" id="PTHR42776:SF27">
    <property type="entry name" value="DIPEPTIDYL PEPTIDASE FAMILY MEMBER 6"/>
    <property type="match status" value="1"/>
</dbReference>
<feature type="domain" description="Peptidase S9 prolyl oligopeptidase catalytic" evidence="3">
    <location>
        <begin position="461"/>
        <end position="677"/>
    </location>
</feature>
<dbReference type="SUPFAM" id="SSF82171">
    <property type="entry name" value="DPP6 N-terminal domain-like"/>
    <property type="match status" value="1"/>
</dbReference>
<dbReference type="GO" id="GO:0004252">
    <property type="term" value="F:serine-type endopeptidase activity"/>
    <property type="evidence" value="ECO:0007669"/>
    <property type="project" value="TreeGrafter"/>
</dbReference>
<gene>
    <name evidence="4" type="ORF">SAMN02982985_00021</name>
</gene>